<dbReference type="SUPFAM" id="SSF52768">
    <property type="entry name" value="Arginase/deacetylase"/>
    <property type="match status" value="1"/>
</dbReference>
<dbReference type="PANTHER" id="PTHR10625">
    <property type="entry name" value="HISTONE DEACETYLASE HDAC1-RELATED"/>
    <property type="match status" value="1"/>
</dbReference>
<dbReference type="AlphaFoldDB" id="A0A067M4A2"/>
<keyword evidence="21" id="KW-1185">Reference proteome</keyword>
<keyword evidence="7" id="KW-0158">Chromosome</keyword>
<evidence type="ECO:0000256" key="2">
    <source>
        <dbReference type="ARBA" id="ARBA00004123"/>
    </source>
</evidence>
<dbReference type="PRINTS" id="PR01270">
    <property type="entry name" value="HDASUPER"/>
</dbReference>
<evidence type="ECO:0000256" key="14">
    <source>
        <dbReference type="ARBA" id="ARBA00023163"/>
    </source>
</evidence>
<dbReference type="GO" id="GO:0005694">
    <property type="term" value="C:chromosome"/>
    <property type="evidence" value="ECO:0007669"/>
    <property type="project" value="UniProtKB-SubCell"/>
</dbReference>
<evidence type="ECO:0000313" key="21">
    <source>
        <dbReference type="Proteomes" id="UP000027195"/>
    </source>
</evidence>
<dbReference type="InParanoid" id="A0A067M4A2"/>
<evidence type="ECO:0000256" key="7">
    <source>
        <dbReference type="ARBA" id="ARBA00022454"/>
    </source>
</evidence>
<evidence type="ECO:0000256" key="17">
    <source>
        <dbReference type="ARBA" id="ARBA00041964"/>
    </source>
</evidence>
<evidence type="ECO:0000256" key="6">
    <source>
        <dbReference type="ARBA" id="ARBA00012111"/>
    </source>
</evidence>
<feature type="domain" description="Histone deacetylase" evidence="19">
    <location>
        <begin position="2"/>
        <end position="269"/>
    </location>
</feature>
<gene>
    <name evidence="20" type="ORF">BOTBODRAFT_36251</name>
</gene>
<dbReference type="InterPro" id="IPR003084">
    <property type="entry name" value="HDAC_I/II"/>
</dbReference>
<evidence type="ECO:0000256" key="4">
    <source>
        <dbReference type="ARBA" id="ARBA00004496"/>
    </source>
</evidence>
<dbReference type="PANTHER" id="PTHR10625:SF14">
    <property type="entry name" value="HISTONE DEACETYLASE 8"/>
    <property type="match status" value="1"/>
</dbReference>
<dbReference type="GO" id="GO:0005634">
    <property type="term" value="C:nucleus"/>
    <property type="evidence" value="ECO:0007669"/>
    <property type="project" value="UniProtKB-SubCell"/>
</dbReference>
<keyword evidence="12" id="KW-0156">Chromatin regulator</keyword>
<dbReference type="STRING" id="930990.A0A067M4A2"/>
<evidence type="ECO:0000256" key="3">
    <source>
        <dbReference type="ARBA" id="ARBA00004286"/>
    </source>
</evidence>
<dbReference type="EMBL" id="KL198068">
    <property type="protein sequence ID" value="KDQ10349.1"/>
    <property type="molecule type" value="Genomic_DNA"/>
</dbReference>
<evidence type="ECO:0000256" key="11">
    <source>
        <dbReference type="ARBA" id="ARBA00022801"/>
    </source>
</evidence>
<dbReference type="GO" id="GO:0031507">
    <property type="term" value="P:heterochromatin formation"/>
    <property type="evidence" value="ECO:0007669"/>
    <property type="project" value="TreeGrafter"/>
</dbReference>
<evidence type="ECO:0000256" key="5">
    <source>
        <dbReference type="ARBA" id="ARBA00006457"/>
    </source>
</evidence>
<dbReference type="GO" id="GO:0046872">
    <property type="term" value="F:metal ion binding"/>
    <property type="evidence" value="ECO:0007669"/>
    <property type="project" value="UniProtKB-KW"/>
</dbReference>
<dbReference type="InterPro" id="IPR023801">
    <property type="entry name" value="His_deacetylse_dom"/>
</dbReference>
<dbReference type="Pfam" id="PF00850">
    <property type="entry name" value="Hist_deacetyl"/>
    <property type="match status" value="1"/>
</dbReference>
<sequence>MKDLLAYHDRGYIEYIIQSSKSVSDEQLVSSSSDSDIAFGLEDDCPPFPGLPRYVQLVAGASLTGAGVLREGHADVAIVWDGGRHHAQKDRASGFCYVADCILAILHLKRASPRPRIMYIDLDLHFSDAVSHAFASSPSVLTLSIHHTSPGFFPASPMALLTPGDTNDLSSLSLPLQAGASSPTFARVWKLVEGVKDTFKPDYVVVQCGVDGLAGDPCAVWNWELDIGVEGSMGWCVEKVLGWECKTLLLGGGGYNSPNVARAWAYLTSIACGSPLPLDMTIPDHQGFPEYGPSFTLDVPRGNMQDTNKEEYLQEIEASFEMLIRRLGERV</sequence>
<dbReference type="GO" id="GO:0005737">
    <property type="term" value="C:cytoplasm"/>
    <property type="evidence" value="ECO:0007669"/>
    <property type="project" value="UniProtKB-SubCell"/>
</dbReference>
<dbReference type="InterPro" id="IPR000286">
    <property type="entry name" value="HDACs"/>
</dbReference>
<comment type="subcellular location">
    <subcellularLocation>
        <location evidence="3">Chromosome</location>
    </subcellularLocation>
    <subcellularLocation>
        <location evidence="4">Cytoplasm</location>
    </subcellularLocation>
    <subcellularLocation>
        <location evidence="2">Nucleus</location>
    </subcellularLocation>
</comment>
<dbReference type="InterPro" id="IPR023696">
    <property type="entry name" value="Ureohydrolase_dom_sf"/>
</dbReference>
<evidence type="ECO:0000256" key="9">
    <source>
        <dbReference type="ARBA" id="ARBA00022491"/>
    </source>
</evidence>
<evidence type="ECO:0000313" key="20">
    <source>
        <dbReference type="EMBL" id="KDQ10349.1"/>
    </source>
</evidence>
<dbReference type="GO" id="GO:0141221">
    <property type="term" value="F:histone deacetylase activity, hydrolytic mechanism"/>
    <property type="evidence" value="ECO:0007669"/>
    <property type="project" value="UniProtKB-EC"/>
</dbReference>
<keyword evidence="14" id="KW-0804">Transcription</keyword>
<keyword evidence="13" id="KW-0805">Transcription regulation</keyword>
<accession>A0A067M4A2</accession>
<evidence type="ECO:0000256" key="18">
    <source>
        <dbReference type="ARBA" id="ARBA00042783"/>
    </source>
</evidence>
<proteinExistence type="inferred from homology"/>
<evidence type="ECO:0000256" key="12">
    <source>
        <dbReference type="ARBA" id="ARBA00022853"/>
    </source>
</evidence>
<organism evidence="20 21">
    <name type="scientific">Botryobasidium botryosum (strain FD-172 SS1)</name>
    <dbReference type="NCBI Taxonomy" id="930990"/>
    <lineage>
        <taxon>Eukaryota</taxon>
        <taxon>Fungi</taxon>
        <taxon>Dikarya</taxon>
        <taxon>Basidiomycota</taxon>
        <taxon>Agaricomycotina</taxon>
        <taxon>Agaricomycetes</taxon>
        <taxon>Cantharellales</taxon>
        <taxon>Botryobasidiaceae</taxon>
        <taxon>Botryobasidium</taxon>
    </lineage>
</organism>
<keyword evidence="9" id="KW-0678">Repressor</keyword>
<keyword evidence="15" id="KW-0539">Nucleus</keyword>
<protein>
    <recommendedName>
        <fullName evidence="16">Histone deacetylase 8</fullName>
        <ecNumber evidence="6">3.5.1.98</ecNumber>
    </recommendedName>
    <alternativeName>
        <fullName evidence="17">Protein deacetylase HDAC8</fullName>
    </alternativeName>
    <alternativeName>
        <fullName evidence="18">Protein decrotonylase HDAC8</fullName>
    </alternativeName>
</protein>
<dbReference type="PRINTS" id="PR01271">
    <property type="entry name" value="HISDACETLASE"/>
</dbReference>
<comment type="cofactor">
    <cofactor evidence="1">
        <name>a divalent metal cation</name>
        <dbReference type="ChEBI" id="CHEBI:60240"/>
    </cofactor>
</comment>
<reference evidence="21" key="1">
    <citation type="journal article" date="2014" name="Proc. Natl. Acad. Sci. U.S.A.">
        <title>Extensive sampling of basidiomycete genomes demonstrates inadequacy of the white-rot/brown-rot paradigm for wood decay fungi.</title>
        <authorList>
            <person name="Riley R."/>
            <person name="Salamov A.A."/>
            <person name="Brown D.W."/>
            <person name="Nagy L.G."/>
            <person name="Floudas D."/>
            <person name="Held B.W."/>
            <person name="Levasseur A."/>
            <person name="Lombard V."/>
            <person name="Morin E."/>
            <person name="Otillar R."/>
            <person name="Lindquist E.A."/>
            <person name="Sun H."/>
            <person name="LaButti K.M."/>
            <person name="Schmutz J."/>
            <person name="Jabbour D."/>
            <person name="Luo H."/>
            <person name="Baker S.E."/>
            <person name="Pisabarro A.G."/>
            <person name="Walton J.D."/>
            <person name="Blanchette R.A."/>
            <person name="Henrissat B."/>
            <person name="Martin F."/>
            <person name="Cullen D."/>
            <person name="Hibbett D.S."/>
            <person name="Grigoriev I.V."/>
        </authorList>
    </citation>
    <scope>NUCLEOTIDE SEQUENCE [LARGE SCALE GENOMIC DNA]</scope>
    <source>
        <strain evidence="21">FD-172 SS1</strain>
    </source>
</reference>
<keyword evidence="10" id="KW-0479">Metal-binding</keyword>
<keyword evidence="8" id="KW-0963">Cytoplasm</keyword>
<dbReference type="EC" id="3.5.1.98" evidence="6"/>
<dbReference type="Proteomes" id="UP000027195">
    <property type="component" value="Unassembled WGS sequence"/>
</dbReference>
<dbReference type="InterPro" id="IPR037138">
    <property type="entry name" value="His_deacetylse_dom_sf"/>
</dbReference>
<dbReference type="OrthoDB" id="73273at2759"/>
<evidence type="ECO:0000256" key="1">
    <source>
        <dbReference type="ARBA" id="ARBA00001968"/>
    </source>
</evidence>
<evidence type="ECO:0000256" key="15">
    <source>
        <dbReference type="ARBA" id="ARBA00023242"/>
    </source>
</evidence>
<dbReference type="Gene3D" id="3.40.800.20">
    <property type="entry name" value="Histone deacetylase domain"/>
    <property type="match status" value="1"/>
</dbReference>
<dbReference type="HOGENOM" id="CLU_007727_7_6_1"/>
<comment type="similarity">
    <text evidence="5">Belongs to the histone deacetylase family. HD type 1 subfamily.</text>
</comment>
<evidence type="ECO:0000256" key="10">
    <source>
        <dbReference type="ARBA" id="ARBA00022723"/>
    </source>
</evidence>
<evidence type="ECO:0000256" key="8">
    <source>
        <dbReference type="ARBA" id="ARBA00022490"/>
    </source>
</evidence>
<name>A0A067M4A2_BOTB1</name>
<keyword evidence="11" id="KW-0378">Hydrolase</keyword>
<evidence type="ECO:0000256" key="16">
    <source>
        <dbReference type="ARBA" id="ARBA00040347"/>
    </source>
</evidence>
<evidence type="ECO:0000256" key="13">
    <source>
        <dbReference type="ARBA" id="ARBA00023015"/>
    </source>
</evidence>
<evidence type="ECO:0000259" key="19">
    <source>
        <dbReference type="Pfam" id="PF00850"/>
    </source>
</evidence>